<feature type="compositionally biased region" description="Basic and acidic residues" evidence="1">
    <location>
        <begin position="580"/>
        <end position="593"/>
    </location>
</feature>
<evidence type="ECO:0000313" key="3">
    <source>
        <dbReference type="EMBL" id="GGF65864.1"/>
    </source>
</evidence>
<evidence type="ECO:0000256" key="1">
    <source>
        <dbReference type="SAM" id="MobiDB-lite"/>
    </source>
</evidence>
<dbReference type="SUPFAM" id="SSF53098">
    <property type="entry name" value="Ribonuclease H-like"/>
    <property type="match status" value="1"/>
</dbReference>
<organism evidence="3 4">
    <name type="scientific">Terasakiella brassicae</name>
    <dbReference type="NCBI Taxonomy" id="1634917"/>
    <lineage>
        <taxon>Bacteria</taxon>
        <taxon>Pseudomonadati</taxon>
        <taxon>Pseudomonadota</taxon>
        <taxon>Alphaproteobacteria</taxon>
        <taxon>Rhodospirillales</taxon>
        <taxon>Terasakiellaceae</taxon>
        <taxon>Terasakiella</taxon>
    </lineage>
</organism>
<dbReference type="InterPro" id="IPR015378">
    <property type="entry name" value="Transposase-like_Mu_C"/>
</dbReference>
<protein>
    <submittedName>
        <fullName evidence="3">Transposase</fullName>
    </submittedName>
</protein>
<sequence>MSAVRIGIGTELSIKDKIFAVRQNLGNGILQLEAKMDGELQRIPRITLANALVVGDAQIHSIKNKIVSSPKADLSALPQKDQKEVMRRWEYIKMVEFPQIAQTGKNLVKAVIPLAAEKMGDVNPPSWQQLYRWLKLYRDGGCDICALIPKTKKRGNRRSKLPIEVHQSIQEIIKERFLITTRPRVSDVYSAVIVAIKRQNQMRPEWEQLPTPNIRTLYREIAKLDKYTFLEGRYGKAIAQKETRHIGKGAESTRPLERIEIDHTVMDIMVVAAENERIVYGRPTLTMVIDHFTRMPLGYYVGFEPPSTASVMMALRNAFSPKDWVNERYPDIKGKWPCYGVPEMLVTDNGAEFHSNDLDLACAQLGILIQHNKVKSPWTKGTVERFLGEISRSLLSQAPGKTFHKVDARAEYKSVEEAIISLEKLDEVICQWIVDVHAVQMHEGINAIPLERWEEGVEVFPPRLFSSSEDLDILLAGNQPQRRLHPQGIVFNRLRYNSPELSVMRNSLPQGVKVDFKFDHMDLGQIYVLDPRTEEYLAVPALEQDYAKGLGYWQHRVVSRYYRELREAGIDTQTLAEAKESIHRKIRETSEKTGKKRTGPVP</sequence>
<dbReference type="RefSeq" id="WP_188664413.1">
    <property type="nucleotide sequence ID" value="NZ_BMHV01000013.1"/>
</dbReference>
<feature type="domain" description="Integrase catalytic" evidence="2">
    <location>
        <begin position="251"/>
        <end position="457"/>
    </location>
</feature>
<reference evidence="3" key="1">
    <citation type="journal article" date="2014" name="Int. J. Syst. Evol. Microbiol.">
        <title>Complete genome sequence of Corynebacterium casei LMG S-19264T (=DSM 44701T), isolated from a smear-ripened cheese.</title>
        <authorList>
            <consortium name="US DOE Joint Genome Institute (JGI-PGF)"/>
            <person name="Walter F."/>
            <person name="Albersmeier A."/>
            <person name="Kalinowski J."/>
            <person name="Ruckert C."/>
        </authorList>
    </citation>
    <scope>NUCLEOTIDE SEQUENCE</scope>
    <source>
        <strain evidence="3">CGMCC 1.15254</strain>
    </source>
</reference>
<dbReference type="GO" id="GO:0003676">
    <property type="term" value="F:nucleic acid binding"/>
    <property type="evidence" value="ECO:0007669"/>
    <property type="project" value="InterPro"/>
</dbReference>
<dbReference type="Gene3D" id="3.30.420.10">
    <property type="entry name" value="Ribonuclease H-like superfamily/Ribonuclease H"/>
    <property type="match status" value="1"/>
</dbReference>
<dbReference type="PANTHER" id="PTHR35004:SF6">
    <property type="entry name" value="TRANSPOSASE"/>
    <property type="match status" value="1"/>
</dbReference>
<dbReference type="PANTHER" id="PTHR35004">
    <property type="entry name" value="TRANSPOSASE RV3428C-RELATED"/>
    <property type="match status" value="1"/>
</dbReference>
<evidence type="ECO:0000259" key="2">
    <source>
        <dbReference type="PROSITE" id="PS50994"/>
    </source>
</evidence>
<dbReference type="InterPro" id="IPR036397">
    <property type="entry name" value="RNaseH_sf"/>
</dbReference>
<dbReference type="GO" id="GO:0015074">
    <property type="term" value="P:DNA integration"/>
    <property type="evidence" value="ECO:0007669"/>
    <property type="project" value="InterPro"/>
</dbReference>
<feature type="region of interest" description="Disordered" evidence="1">
    <location>
        <begin position="580"/>
        <end position="602"/>
    </location>
</feature>
<keyword evidence="4" id="KW-1185">Reference proteome</keyword>
<gene>
    <name evidence="3" type="ORF">GCM10011332_19940</name>
</gene>
<dbReference type="InterPro" id="IPR012337">
    <property type="entry name" value="RNaseH-like_sf"/>
</dbReference>
<dbReference type="InterPro" id="IPR001584">
    <property type="entry name" value="Integrase_cat-core"/>
</dbReference>
<reference evidence="3" key="2">
    <citation type="submission" date="2020-09" db="EMBL/GenBank/DDBJ databases">
        <authorList>
            <person name="Sun Q."/>
            <person name="Zhou Y."/>
        </authorList>
    </citation>
    <scope>NUCLEOTIDE SEQUENCE</scope>
    <source>
        <strain evidence="3">CGMCC 1.15254</strain>
    </source>
</reference>
<name>A0A917C1C9_9PROT</name>
<evidence type="ECO:0000313" key="4">
    <source>
        <dbReference type="Proteomes" id="UP000632498"/>
    </source>
</evidence>
<dbReference type="AlphaFoldDB" id="A0A917C1C9"/>
<dbReference type="PROSITE" id="PS50994">
    <property type="entry name" value="INTEGRASE"/>
    <property type="match status" value="1"/>
</dbReference>
<proteinExistence type="predicted"/>
<dbReference type="Proteomes" id="UP000632498">
    <property type="component" value="Unassembled WGS sequence"/>
</dbReference>
<accession>A0A917C1C9</accession>
<comment type="caution">
    <text evidence="3">The sequence shown here is derived from an EMBL/GenBank/DDBJ whole genome shotgun (WGS) entry which is preliminary data.</text>
</comment>
<dbReference type="EMBL" id="BMHV01000013">
    <property type="protein sequence ID" value="GGF65864.1"/>
    <property type="molecule type" value="Genomic_DNA"/>
</dbReference>
<dbReference type="Pfam" id="PF09299">
    <property type="entry name" value="Mu-transpos_C"/>
    <property type="match status" value="1"/>
</dbReference>